<reference evidence="3 4" key="1">
    <citation type="submission" date="2020-04" db="EMBL/GenBank/DDBJ databases">
        <title>MicrobeNet Type strains.</title>
        <authorList>
            <person name="Nicholson A.C."/>
        </authorList>
    </citation>
    <scope>NUCLEOTIDE SEQUENCE [LARGE SCALE GENOMIC DNA]</scope>
    <source>
        <strain evidence="3 4">ATCC BAA-330</strain>
    </source>
</reference>
<dbReference type="Proteomes" id="UP000556611">
    <property type="component" value="Unassembled WGS sequence"/>
</dbReference>
<evidence type="ECO:0000256" key="2">
    <source>
        <dbReference type="SAM" id="MobiDB-lite"/>
    </source>
</evidence>
<accession>A0ABX1LKK7</accession>
<evidence type="ECO:0000313" key="4">
    <source>
        <dbReference type="Proteomes" id="UP000556611"/>
    </source>
</evidence>
<keyword evidence="4" id="KW-1185">Reference proteome</keyword>
<gene>
    <name evidence="3" type="ORF">HHU10_20565</name>
</gene>
<sequence>MTAVDDLGVRERAVWTLWSDWCAAVDEPTMPTPPAVLARFIAANPAAPRTQRRRVAVINGVHRRAGHHPPGIAETVREAIDTARAARRRDLAAVAADVAAHLPDGWPAALFARRDALLLVLATSGIGPTELGRLTVGQVYADGEADRLHITTGREQFSTATDLVAMDVSPTVVLEEWLRLRALQHHIPSPSITATALRGSPTPAVPALPDDAPMVTLLDGWGVPPTDTTAALSASAIGALLRAHLAGGAPAHRHIAPRPAPQREPEPDEYPAPAPLDPRTWDRGLAARRAAQSALAHVDDVLEAVDARAGQLLEDLLQLLDDATTD</sequence>
<feature type="region of interest" description="Disordered" evidence="2">
    <location>
        <begin position="250"/>
        <end position="284"/>
    </location>
</feature>
<dbReference type="EMBL" id="JABARZ010000025">
    <property type="protein sequence ID" value="NMD58015.1"/>
    <property type="molecule type" value="Genomic_DNA"/>
</dbReference>
<comment type="caution">
    <text evidence="3">The sequence shown here is derived from an EMBL/GenBank/DDBJ whole genome shotgun (WGS) entry which is preliminary data.</text>
</comment>
<evidence type="ECO:0000256" key="1">
    <source>
        <dbReference type="ARBA" id="ARBA00023125"/>
    </source>
</evidence>
<dbReference type="SUPFAM" id="SSF47823">
    <property type="entry name" value="lambda integrase-like, N-terminal domain"/>
    <property type="match status" value="1"/>
</dbReference>
<evidence type="ECO:0000313" key="3">
    <source>
        <dbReference type="EMBL" id="NMD58015.1"/>
    </source>
</evidence>
<proteinExistence type="predicted"/>
<name>A0ABX1LKK7_9ACTN</name>
<dbReference type="InterPro" id="IPR010998">
    <property type="entry name" value="Integrase_recombinase_N"/>
</dbReference>
<dbReference type="RefSeq" id="WP_191834251.1">
    <property type="nucleotide sequence ID" value="NZ_JABARZ010000025.1"/>
</dbReference>
<organism evidence="3 4">
    <name type="scientific">Tsukamurella columbiensis</name>
    <dbReference type="NCBI Taxonomy" id="128509"/>
    <lineage>
        <taxon>Bacteria</taxon>
        <taxon>Bacillati</taxon>
        <taxon>Actinomycetota</taxon>
        <taxon>Actinomycetes</taxon>
        <taxon>Mycobacteriales</taxon>
        <taxon>Tsukamurellaceae</taxon>
        <taxon>Tsukamurella</taxon>
    </lineage>
</organism>
<protein>
    <submittedName>
        <fullName evidence="3">Recombinase</fullName>
    </submittedName>
</protein>
<keyword evidence="1" id="KW-0238">DNA-binding</keyword>
<dbReference type="Gene3D" id="1.10.150.130">
    <property type="match status" value="1"/>
</dbReference>